<dbReference type="OrthoDB" id="9811033at2"/>
<dbReference type="PROSITE" id="PS50075">
    <property type="entry name" value="CARRIER"/>
    <property type="match status" value="1"/>
</dbReference>
<accession>A0A9Q9ILP6</accession>
<evidence type="ECO:0000313" key="3">
    <source>
        <dbReference type="Proteomes" id="UP001058003"/>
    </source>
</evidence>
<dbReference type="InterPro" id="IPR036736">
    <property type="entry name" value="ACP-like_sf"/>
</dbReference>
<evidence type="ECO:0000313" key="2">
    <source>
        <dbReference type="EMBL" id="UWZ58454.1"/>
    </source>
</evidence>
<dbReference type="Proteomes" id="UP001058003">
    <property type="component" value="Chromosome"/>
</dbReference>
<keyword evidence="3" id="KW-1185">Reference proteome</keyword>
<dbReference type="Gene3D" id="1.10.1200.10">
    <property type="entry name" value="ACP-like"/>
    <property type="match status" value="1"/>
</dbReference>
<feature type="domain" description="Carrier" evidence="1">
    <location>
        <begin position="1"/>
        <end position="75"/>
    </location>
</feature>
<evidence type="ECO:0000259" key="1">
    <source>
        <dbReference type="PROSITE" id="PS50075"/>
    </source>
</evidence>
<name>A0A9Q9ILP6_9ACTN</name>
<sequence>MSTEVVVEVVAQLLDVDEEELTAQRPLAAIAGWDSVNSLRVLVYLERELNVSLDYERFVAAQTVGDLAAITADAQRAGARP</sequence>
<dbReference type="RefSeq" id="WP_033364677.1">
    <property type="nucleotide sequence ID" value="NZ_CP073767.1"/>
</dbReference>
<dbReference type="KEGG" id="daur:Daura_21105"/>
<dbReference type="SUPFAM" id="SSF47336">
    <property type="entry name" value="ACP-like"/>
    <property type="match status" value="1"/>
</dbReference>
<proteinExistence type="predicted"/>
<gene>
    <name evidence="2" type="ORF">Daura_21105</name>
</gene>
<dbReference type="InterPro" id="IPR009081">
    <property type="entry name" value="PP-bd_ACP"/>
</dbReference>
<dbReference type="Pfam" id="PF00550">
    <property type="entry name" value="PP-binding"/>
    <property type="match status" value="1"/>
</dbReference>
<reference evidence="2" key="1">
    <citation type="submission" date="2021-04" db="EMBL/GenBank/DDBJ databases">
        <title>Dactylosporangium aurantiacum NRRL B-8018 full assembly.</title>
        <authorList>
            <person name="Hartkoorn R.C."/>
            <person name="Beaudoing E."/>
            <person name="Hot D."/>
        </authorList>
    </citation>
    <scope>NUCLEOTIDE SEQUENCE</scope>
    <source>
        <strain evidence="2">NRRL B-8018</strain>
    </source>
</reference>
<organism evidence="2 3">
    <name type="scientific">Dactylosporangium aurantiacum</name>
    <dbReference type="NCBI Taxonomy" id="35754"/>
    <lineage>
        <taxon>Bacteria</taxon>
        <taxon>Bacillati</taxon>
        <taxon>Actinomycetota</taxon>
        <taxon>Actinomycetes</taxon>
        <taxon>Micromonosporales</taxon>
        <taxon>Micromonosporaceae</taxon>
        <taxon>Dactylosporangium</taxon>
    </lineage>
</organism>
<dbReference type="AlphaFoldDB" id="A0A9Q9ILP6"/>
<protein>
    <submittedName>
        <fullName evidence="2">Acyl carrier protein</fullName>
    </submittedName>
</protein>
<dbReference type="EMBL" id="CP073767">
    <property type="protein sequence ID" value="UWZ58454.1"/>
    <property type="molecule type" value="Genomic_DNA"/>
</dbReference>